<keyword evidence="2" id="KW-1185">Reference proteome</keyword>
<protein>
    <submittedName>
        <fullName evidence="1">Uncharacterized protein</fullName>
    </submittedName>
</protein>
<sequence length="79" mass="8965">MTHGYKGVRLTPLMVPDFHDCDERLIHQPILQAATCPGLLKDELYACVVDTIAMGYVHLQDRQARSKGYYMVVKKRTSA</sequence>
<evidence type="ECO:0000313" key="1">
    <source>
        <dbReference type="EMBL" id="RDH27404.1"/>
    </source>
</evidence>
<dbReference type="RefSeq" id="XP_026620426.1">
    <property type="nucleotide sequence ID" value="XM_026769783.1"/>
</dbReference>
<name>A0A3F3PKC3_9EURO</name>
<proteinExistence type="predicted"/>
<dbReference type="EMBL" id="KZ852091">
    <property type="protein sequence ID" value="RDH27404.1"/>
    <property type="molecule type" value="Genomic_DNA"/>
</dbReference>
<gene>
    <name evidence="1" type="ORF">BDQ94DRAFT_163642</name>
</gene>
<dbReference type="GeneID" id="38138139"/>
<organism evidence="1 2">
    <name type="scientific">Aspergillus welwitschiae</name>
    <dbReference type="NCBI Taxonomy" id="1341132"/>
    <lineage>
        <taxon>Eukaryota</taxon>
        <taxon>Fungi</taxon>
        <taxon>Dikarya</taxon>
        <taxon>Ascomycota</taxon>
        <taxon>Pezizomycotina</taxon>
        <taxon>Eurotiomycetes</taxon>
        <taxon>Eurotiomycetidae</taxon>
        <taxon>Eurotiales</taxon>
        <taxon>Aspergillaceae</taxon>
        <taxon>Aspergillus</taxon>
        <taxon>Aspergillus subgen. Circumdati</taxon>
    </lineage>
</organism>
<accession>A0A3F3PKC3</accession>
<dbReference type="AlphaFoldDB" id="A0A3F3PKC3"/>
<reference evidence="1" key="1">
    <citation type="submission" date="2018-07" db="EMBL/GenBank/DDBJ databases">
        <title>The genomes of Aspergillus section Nigri reveals drivers in fungal speciation.</title>
        <authorList>
            <consortium name="DOE Joint Genome Institute"/>
            <person name="Vesth T.C."/>
            <person name="Nybo J."/>
            <person name="Theobald S."/>
            <person name="Brandl J."/>
            <person name="Frisvad J.C."/>
            <person name="Nielsen K.F."/>
            <person name="Lyhne E.K."/>
            <person name="Kogle M.E."/>
            <person name="Kuo A."/>
            <person name="Riley R."/>
            <person name="Clum A."/>
            <person name="Nolan M."/>
            <person name="Lipzen A."/>
            <person name="Salamov A."/>
            <person name="Henrissat B."/>
            <person name="Wiebenga A."/>
            <person name="De vries R.P."/>
            <person name="Grigoriev I.V."/>
            <person name="Mortensen U.H."/>
            <person name="Andersen M.R."/>
            <person name="Baker S.E."/>
        </authorList>
    </citation>
    <scope>NUCLEOTIDE SEQUENCE [LARGE SCALE GENOMIC DNA]</scope>
    <source>
        <strain evidence="1">CBS 139.54b</strain>
    </source>
</reference>
<evidence type="ECO:0000313" key="2">
    <source>
        <dbReference type="Proteomes" id="UP000253729"/>
    </source>
</evidence>
<dbReference type="Proteomes" id="UP000253729">
    <property type="component" value="Unassembled WGS sequence"/>
</dbReference>